<keyword evidence="3" id="KW-1185">Reference proteome</keyword>
<dbReference type="OrthoDB" id="3058840at2759"/>
<reference evidence="2 3" key="1">
    <citation type="submission" date="2016-10" db="EMBL/GenBank/DDBJ databases">
        <title>Genome sequence of the basidiomycete white-rot fungus Trametes pubescens.</title>
        <authorList>
            <person name="Makela M.R."/>
            <person name="Granchi Z."/>
            <person name="Peng M."/>
            <person name="De Vries R.P."/>
            <person name="Grigoriev I."/>
            <person name="Riley R."/>
            <person name="Hilden K."/>
        </authorList>
    </citation>
    <scope>NUCLEOTIDE SEQUENCE [LARGE SCALE GENOMIC DNA]</scope>
    <source>
        <strain evidence="2 3">FBCC735</strain>
    </source>
</reference>
<dbReference type="AlphaFoldDB" id="A0A1M2W6L0"/>
<proteinExistence type="predicted"/>
<name>A0A1M2W6L0_TRAPU</name>
<feature type="compositionally biased region" description="Basic and acidic residues" evidence="1">
    <location>
        <begin position="289"/>
        <end position="301"/>
    </location>
</feature>
<dbReference type="STRING" id="154538.A0A1M2W6L0"/>
<dbReference type="Proteomes" id="UP000184267">
    <property type="component" value="Unassembled WGS sequence"/>
</dbReference>
<evidence type="ECO:0000256" key="1">
    <source>
        <dbReference type="SAM" id="MobiDB-lite"/>
    </source>
</evidence>
<dbReference type="EMBL" id="MNAD01000174">
    <property type="protein sequence ID" value="OJT15370.1"/>
    <property type="molecule type" value="Genomic_DNA"/>
</dbReference>
<feature type="region of interest" description="Disordered" evidence="1">
    <location>
        <begin position="289"/>
        <end position="308"/>
    </location>
</feature>
<gene>
    <name evidence="2" type="ORF">TRAPUB_8080</name>
</gene>
<sequence>MADGTPRRPNDIYKDHKGFTGRVLQKMSGSAPHPALNLHAVAAHPENASPADLHELRDAIQRRQLVEDVMELKGTFFPGLEAIKKANETHDTSVTLKERVQEMQERHMQDVRTLYQWQAQDYYDEMVDLAQSKPDTEYPDVEAFYKDVRTGYALAEAFDDNLDRLNLAHLSSIAPLLRERNMHRQREEVVQRRRDQQFPASIADFHMIRNKDVQVRIARFLEAKDTVRDRMMDEFKWVWRQVIPLITEYARTVSMLPNSSSRPRSHFPLAPRMQQDSFKAEIKTLLRDIEVPDPRKARRDSQPTVKAS</sequence>
<comment type="caution">
    <text evidence="2">The sequence shown here is derived from an EMBL/GenBank/DDBJ whole genome shotgun (WGS) entry which is preliminary data.</text>
</comment>
<accession>A0A1M2W6L0</accession>
<evidence type="ECO:0000313" key="2">
    <source>
        <dbReference type="EMBL" id="OJT15370.1"/>
    </source>
</evidence>
<organism evidence="2 3">
    <name type="scientific">Trametes pubescens</name>
    <name type="common">White-rot fungus</name>
    <dbReference type="NCBI Taxonomy" id="154538"/>
    <lineage>
        <taxon>Eukaryota</taxon>
        <taxon>Fungi</taxon>
        <taxon>Dikarya</taxon>
        <taxon>Basidiomycota</taxon>
        <taxon>Agaricomycotina</taxon>
        <taxon>Agaricomycetes</taxon>
        <taxon>Polyporales</taxon>
        <taxon>Polyporaceae</taxon>
        <taxon>Trametes</taxon>
    </lineage>
</organism>
<evidence type="ECO:0000313" key="3">
    <source>
        <dbReference type="Proteomes" id="UP000184267"/>
    </source>
</evidence>
<protein>
    <submittedName>
        <fullName evidence="2">Uncharacterized protein</fullName>
    </submittedName>
</protein>
<dbReference type="OMA" id="YGWAWRQ"/>